<evidence type="ECO:0000313" key="3">
    <source>
        <dbReference type="Proteomes" id="UP000032946"/>
    </source>
</evidence>
<evidence type="ECO:0000256" key="1">
    <source>
        <dbReference type="SAM" id="Phobius"/>
    </source>
</evidence>
<keyword evidence="1" id="KW-0472">Membrane</keyword>
<keyword evidence="1" id="KW-0812">Transmembrane</keyword>
<evidence type="ECO:0000313" key="2">
    <source>
        <dbReference type="EMBL" id="CDM95493.1"/>
    </source>
</evidence>
<accession>A0A9P1KFW1</accession>
<reference evidence="2 3" key="1">
    <citation type="submission" date="2014-02" db="EMBL/GenBank/DDBJ databases">
        <authorList>
            <person name="Genoscope - CEA"/>
        </authorList>
    </citation>
    <scope>NUCLEOTIDE SEQUENCE [LARGE SCALE GENOMIC DNA]</scope>
    <source>
        <strain evidence="2 3">PCC 8005</strain>
    </source>
</reference>
<keyword evidence="1" id="KW-1133">Transmembrane helix</keyword>
<gene>
    <name evidence="2" type="ORF">ARTHRO_30762</name>
</gene>
<dbReference type="AlphaFoldDB" id="A0A9P1KFW1"/>
<feature type="transmembrane region" description="Helical" evidence="1">
    <location>
        <begin position="20"/>
        <end position="39"/>
    </location>
</feature>
<name>A0A9P1KFW1_9CYAN</name>
<protein>
    <submittedName>
        <fullName evidence="2">Uncharacterized protein</fullName>
    </submittedName>
</protein>
<dbReference type="EMBL" id="FO818640">
    <property type="protein sequence ID" value="CDM95493.1"/>
    <property type="molecule type" value="Genomic_DNA"/>
</dbReference>
<keyword evidence="3" id="KW-1185">Reference proteome</keyword>
<sequence>MSLSANVQPLRLEYQQPSFIAEVGVAVAYGLICWQVLILRSVVL</sequence>
<organism evidence="2 3">
    <name type="scientific">Limnospira indica PCC 8005</name>
    <dbReference type="NCBI Taxonomy" id="376219"/>
    <lineage>
        <taxon>Bacteria</taxon>
        <taxon>Bacillati</taxon>
        <taxon>Cyanobacteriota</taxon>
        <taxon>Cyanophyceae</taxon>
        <taxon>Oscillatoriophycideae</taxon>
        <taxon>Oscillatoriales</taxon>
        <taxon>Sirenicapillariaceae</taxon>
        <taxon>Limnospira</taxon>
    </lineage>
</organism>
<proteinExistence type="predicted"/>
<dbReference type="Proteomes" id="UP000032946">
    <property type="component" value="Chromosome"/>
</dbReference>